<gene>
    <name evidence="2" type="ORF">ST32_0008</name>
</gene>
<organism evidence="2 3">
    <name type="scientific">Escherichia phage ST32</name>
    <dbReference type="NCBI Taxonomy" id="2005048"/>
    <lineage>
        <taxon>Viruses</taxon>
        <taxon>Duplodnaviria</taxon>
        <taxon>Heunggongvirae</taxon>
        <taxon>Uroviricota</taxon>
        <taxon>Caudoviricetes</taxon>
        <taxon>Chaseviridae</taxon>
        <taxon>Cleopatravirinae</taxon>
        <taxon>Carltongylesvirus</taxon>
        <taxon>Carltongylesvirus ST32</taxon>
    </lineage>
</organism>
<evidence type="ECO:0000256" key="1">
    <source>
        <dbReference type="SAM" id="Phobius"/>
    </source>
</evidence>
<dbReference type="EMBL" id="MF044458">
    <property type="protein sequence ID" value="ASD54030.1"/>
    <property type="molecule type" value="Genomic_DNA"/>
</dbReference>
<feature type="transmembrane region" description="Helical" evidence="1">
    <location>
        <begin position="38"/>
        <end position="56"/>
    </location>
</feature>
<keyword evidence="1" id="KW-1133">Transmembrane helix</keyword>
<keyword evidence="1" id="KW-0472">Membrane</keyword>
<keyword evidence="1" id="KW-0812">Transmembrane</keyword>
<sequence length="57" mass="6734">MNDQQFNTFMQQINHQELMDAIKGKKPVERKYRKIDNYMPTIIACVGVAIVLYFLVK</sequence>
<name>A0A218MAG1_9CAUD</name>
<keyword evidence="3" id="KW-1185">Reference proteome</keyword>
<dbReference type="Proteomes" id="UP000222133">
    <property type="component" value="Segment"/>
</dbReference>
<evidence type="ECO:0000313" key="2">
    <source>
        <dbReference type="EMBL" id="ASD54030.1"/>
    </source>
</evidence>
<evidence type="ECO:0000313" key="3">
    <source>
        <dbReference type="Proteomes" id="UP000222133"/>
    </source>
</evidence>
<protein>
    <submittedName>
        <fullName evidence="2">Uncharacterized protein</fullName>
    </submittedName>
</protein>
<proteinExistence type="predicted"/>
<reference evidence="3" key="1">
    <citation type="submission" date="2017-05" db="EMBL/GenBank/DDBJ databases">
        <title>ST32 complete genome sequence.</title>
        <authorList>
            <person name="Liu X."/>
            <person name="Liu H."/>
        </authorList>
    </citation>
    <scope>NUCLEOTIDE SEQUENCE [LARGE SCALE GENOMIC DNA]</scope>
</reference>
<accession>A0A218MAG1</accession>